<dbReference type="NCBIfam" id="TIGR02108">
    <property type="entry name" value="PQQ_syn_pqqB"/>
    <property type="match status" value="1"/>
</dbReference>
<evidence type="ECO:0000313" key="9">
    <source>
        <dbReference type="Proteomes" id="UP000584642"/>
    </source>
</evidence>
<dbReference type="Pfam" id="PF12706">
    <property type="entry name" value="Lactamase_B_2"/>
    <property type="match status" value="1"/>
</dbReference>
<evidence type="ECO:0000313" key="8">
    <source>
        <dbReference type="EMBL" id="NYZ19906.1"/>
    </source>
</evidence>
<dbReference type="InterPro" id="IPR001279">
    <property type="entry name" value="Metallo-B-lactamas"/>
</dbReference>
<dbReference type="InterPro" id="IPR011842">
    <property type="entry name" value="PQQ_synth_PqqB"/>
</dbReference>
<feature type="domain" description="Metallo-beta-lactamase" evidence="7">
    <location>
        <begin position="51"/>
        <end position="277"/>
    </location>
</feature>
<evidence type="ECO:0000256" key="6">
    <source>
        <dbReference type="HAMAP-Rule" id="MF_00653"/>
    </source>
</evidence>
<dbReference type="Proteomes" id="UP000584642">
    <property type="component" value="Unassembled WGS sequence"/>
</dbReference>
<name>A0ABX2T6V0_9PROT</name>
<organism evidence="8 9">
    <name type="scientific">Azospirillum oleiclasticum</name>
    <dbReference type="NCBI Taxonomy" id="2735135"/>
    <lineage>
        <taxon>Bacteria</taxon>
        <taxon>Pseudomonadati</taxon>
        <taxon>Pseudomonadota</taxon>
        <taxon>Alphaproteobacteria</taxon>
        <taxon>Rhodospirillales</taxon>
        <taxon>Azospirillaceae</taxon>
        <taxon>Azospirillum</taxon>
    </lineage>
</organism>
<dbReference type="EMBL" id="JABFDB010000004">
    <property type="protein sequence ID" value="NYZ19906.1"/>
    <property type="molecule type" value="Genomic_DNA"/>
</dbReference>
<gene>
    <name evidence="6 8" type="primary">pqqB</name>
    <name evidence="8" type="ORF">HND93_09290</name>
</gene>
<dbReference type="CDD" id="cd16274">
    <property type="entry name" value="PQQB-like_MBL-fold"/>
    <property type="match status" value="1"/>
</dbReference>
<accession>A0ABX2T6V0</accession>
<sequence length="310" mass="32433">MMHILVLGSAAGGGFPQWNCACDGCRRARSGDPAARPRTQSSIAVSADGKRWLLLNASPDLGAQLLAQPRLHPKGMVRGNPIAAALLTNADIDHAAGLLTLRESHPFAVYATPRVLGVLAANSVFNVLNPALVERRPLTLGVPFRPADANGKPLGLEVEAFAVPGKVALYLEDAGAGPGFGSQPEDTVALHVTPTDGGEGFFYIPGCAALPGWLADRLRGAALVLFDGTTWTDDEMIRTGTGSKTAARMGHMAMSGPAGSIAAFDGLGVRRKVFIHINNTNPVLLEDTPERRAAEAAGWCIAHDGLELTP</sequence>
<comment type="pathway">
    <text evidence="1 6">Cofactor biosynthesis; pyrroloquinoline quinone biosynthesis.</text>
</comment>
<keyword evidence="5 6" id="KW-0884">PQQ biosynthesis</keyword>
<dbReference type="InterPro" id="IPR036866">
    <property type="entry name" value="RibonucZ/Hydroxyglut_hydro"/>
</dbReference>
<evidence type="ECO:0000259" key="7">
    <source>
        <dbReference type="Pfam" id="PF12706"/>
    </source>
</evidence>
<dbReference type="Gene3D" id="3.60.15.10">
    <property type="entry name" value="Ribonuclease Z/Hydroxyacylglutathione hydrolase-like"/>
    <property type="match status" value="1"/>
</dbReference>
<evidence type="ECO:0000256" key="3">
    <source>
        <dbReference type="ARBA" id="ARBA00015084"/>
    </source>
</evidence>
<comment type="function">
    <text evidence="6">May be involved in the transport of PQQ or its precursor to the periplasm.</text>
</comment>
<evidence type="ECO:0000256" key="2">
    <source>
        <dbReference type="ARBA" id="ARBA00008481"/>
    </source>
</evidence>
<dbReference type="HAMAP" id="MF_00653">
    <property type="entry name" value="PQQ_syn_PqqB"/>
    <property type="match status" value="1"/>
</dbReference>
<comment type="caution">
    <text evidence="8">The sequence shown here is derived from an EMBL/GenBank/DDBJ whole genome shotgun (WGS) entry which is preliminary data.</text>
</comment>
<proteinExistence type="inferred from homology"/>
<dbReference type="SUPFAM" id="SSF56281">
    <property type="entry name" value="Metallo-hydrolase/oxidoreductase"/>
    <property type="match status" value="1"/>
</dbReference>
<keyword evidence="4 6" id="KW-0813">Transport</keyword>
<evidence type="ECO:0000256" key="4">
    <source>
        <dbReference type="ARBA" id="ARBA00022448"/>
    </source>
</evidence>
<keyword evidence="9" id="KW-1185">Reference proteome</keyword>
<protein>
    <recommendedName>
        <fullName evidence="3 6">Coenzyme PQQ synthesis protein B</fullName>
    </recommendedName>
    <alternativeName>
        <fullName evidence="6">Pyrroloquinoline quinone biosynthesis protein B</fullName>
    </alternativeName>
</protein>
<evidence type="ECO:0000256" key="5">
    <source>
        <dbReference type="ARBA" id="ARBA00022905"/>
    </source>
</evidence>
<reference evidence="8 9" key="1">
    <citation type="submission" date="2020-05" db="EMBL/GenBank/DDBJ databases">
        <title>Azospirillum oleiclasticum sp. nov, a nitrogen-fixing and heavy crude oil-emulsifying bacterium isolated from the crude oil of Yumen Oilfield.</title>
        <authorList>
            <person name="Wu D."/>
            <person name="Cai M."/>
            <person name="Zhang X."/>
        </authorList>
    </citation>
    <scope>NUCLEOTIDE SEQUENCE [LARGE SCALE GENOMIC DNA]</scope>
    <source>
        <strain evidence="8 9">ROY-1-1-2</strain>
    </source>
</reference>
<evidence type="ECO:0000256" key="1">
    <source>
        <dbReference type="ARBA" id="ARBA00004886"/>
    </source>
</evidence>
<comment type="similarity">
    <text evidence="2 6">Belongs to the PqqB family.</text>
</comment>